<proteinExistence type="predicted"/>
<feature type="region of interest" description="Disordered" evidence="1">
    <location>
        <begin position="135"/>
        <end position="189"/>
    </location>
</feature>
<dbReference type="InParanoid" id="A0A2T3A594"/>
<gene>
    <name evidence="2" type="ORF">BD289DRAFT_453983</name>
</gene>
<name>A0A2T3A594_9PEZI</name>
<feature type="compositionally biased region" description="Basic residues" evidence="1">
    <location>
        <begin position="166"/>
        <end position="176"/>
    </location>
</feature>
<feature type="region of interest" description="Disordered" evidence="1">
    <location>
        <begin position="287"/>
        <end position="311"/>
    </location>
</feature>
<feature type="compositionally biased region" description="Basic and acidic residues" evidence="1">
    <location>
        <begin position="232"/>
        <end position="241"/>
    </location>
</feature>
<evidence type="ECO:0000313" key="3">
    <source>
        <dbReference type="Proteomes" id="UP000241462"/>
    </source>
</evidence>
<sequence>MEKVGTLVDLGTNIIHAEIAIAKNVWLEEVSSFKRQDEAIARQNKPVDLNEMTNTLACKLTSFLSQHTGDDTAIKDLTFAVLMSANNGQITVNANWDKVTETMIAWGYGFSKGAMNQQWTKKILKEFRERHPDTLKRAATANGGGSTTSTPNKRTSAGARVTPTPSKKKAGSKRSRRDMEEEDDDDEEDLKLKLNMTSDEDSVDNDNSKQGGGHFAKAIKSHIAANRTPHRAASDKKIKYEDSEEDDNDGYDAAAADLASYQGFKDYCLNSNIGGTRAGAAAQKKQARRSCGSSGPKFSAYVEDEDEDFGV</sequence>
<dbReference type="OrthoDB" id="5231339at2759"/>
<feature type="compositionally biased region" description="Acidic residues" evidence="1">
    <location>
        <begin position="180"/>
        <end position="189"/>
    </location>
</feature>
<evidence type="ECO:0000256" key="1">
    <source>
        <dbReference type="SAM" id="MobiDB-lite"/>
    </source>
</evidence>
<accession>A0A2T3A594</accession>
<dbReference type="STRING" id="2025994.A0A2T3A594"/>
<dbReference type="AlphaFoldDB" id="A0A2T3A594"/>
<feature type="region of interest" description="Disordered" evidence="1">
    <location>
        <begin position="221"/>
        <end position="248"/>
    </location>
</feature>
<evidence type="ECO:0000313" key="2">
    <source>
        <dbReference type="EMBL" id="PSR83131.1"/>
    </source>
</evidence>
<dbReference type="Proteomes" id="UP000241462">
    <property type="component" value="Unassembled WGS sequence"/>
</dbReference>
<organism evidence="2 3">
    <name type="scientific">Coniella lustricola</name>
    <dbReference type="NCBI Taxonomy" id="2025994"/>
    <lineage>
        <taxon>Eukaryota</taxon>
        <taxon>Fungi</taxon>
        <taxon>Dikarya</taxon>
        <taxon>Ascomycota</taxon>
        <taxon>Pezizomycotina</taxon>
        <taxon>Sordariomycetes</taxon>
        <taxon>Sordariomycetidae</taxon>
        <taxon>Diaporthales</taxon>
        <taxon>Schizoparmaceae</taxon>
        <taxon>Coniella</taxon>
    </lineage>
</organism>
<reference evidence="2 3" key="1">
    <citation type="journal article" date="2018" name="Mycol. Prog.">
        <title>Coniella lustricola, a new species from submerged detritus.</title>
        <authorList>
            <person name="Raudabaugh D.B."/>
            <person name="Iturriaga T."/>
            <person name="Carver A."/>
            <person name="Mondo S."/>
            <person name="Pangilinan J."/>
            <person name="Lipzen A."/>
            <person name="He G."/>
            <person name="Amirebrahimi M."/>
            <person name="Grigoriev I.V."/>
            <person name="Miller A.N."/>
        </authorList>
    </citation>
    <scope>NUCLEOTIDE SEQUENCE [LARGE SCALE GENOMIC DNA]</scope>
    <source>
        <strain evidence="2 3">B22-T-1</strain>
    </source>
</reference>
<protein>
    <submittedName>
        <fullName evidence="2">Uncharacterized protein</fullName>
    </submittedName>
</protein>
<keyword evidence="3" id="KW-1185">Reference proteome</keyword>
<dbReference type="EMBL" id="KZ678465">
    <property type="protein sequence ID" value="PSR83131.1"/>
    <property type="molecule type" value="Genomic_DNA"/>
</dbReference>
<feature type="compositionally biased region" description="Acidic residues" evidence="1">
    <location>
        <begin position="302"/>
        <end position="311"/>
    </location>
</feature>